<feature type="compositionally biased region" description="Pro residues" evidence="2">
    <location>
        <begin position="332"/>
        <end position="346"/>
    </location>
</feature>
<keyword evidence="1" id="KW-0175">Coiled coil</keyword>
<evidence type="ECO:0000256" key="2">
    <source>
        <dbReference type="SAM" id="MobiDB-lite"/>
    </source>
</evidence>
<dbReference type="OrthoDB" id="3268221at2759"/>
<feature type="compositionally biased region" description="Low complexity" evidence="2">
    <location>
        <begin position="277"/>
        <end position="288"/>
    </location>
</feature>
<dbReference type="EMBL" id="SGPL01000393">
    <property type="protein sequence ID" value="THH13021.1"/>
    <property type="molecule type" value="Genomic_DNA"/>
</dbReference>
<feature type="compositionally biased region" description="Pro residues" evidence="2">
    <location>
        <begin position="600"/>
        <end position="610"/>
    </location>
</feature>
<protein>
    <submittedName>
        <fullName evidence="3">Uncharacterized protein</fullName>
    </submittedName>
</protein>
<reference evidence="3 4" key="1">
    <citation type="submission" date="2019-02" db="EMBL/GenBank/DDBJ databases">
        <title>Genome sequencing of the rare red list fungi Bondarzewia mesenterica.</title>
        <authorList>
            <person name="Buettner E."/>
            <person name="Kellner H."/>
        </authorList>
    </citation>
    <scope>NUCLEOTIDE SEQUENCE [LARGE SCALE GENOMIC DNA]</scope>
    <source>
        <strain evidence="3 4">DSM 108281</strain>
    </source>
</reference>
<feature type="compositionally biased region" description="Polar residues" evidence="2">
    <location>
        <begin position="533"/>
        <end position="544"/>
    </location>
</feature>
<keyword evidence="4" id="KW-1185">Reference proteome</keyword>
<feature type="compositionally biased region" description="Low complexity" evidence="2">
    <location>
        <begin position="717"/>
        <end position="727"/>
    </location>
</feature>
<feature type="compositionally biased region" description="Pro residues" evidence="2">
    <location>
        <begin position="255"/>
        <end position="264"/>
    </location>
</feature>
<feature type="compositionally biased region" description="Polar residues" evidence="2">
    <location>
        <begin position="781"/>
        <end position="793"/>
    </location>
</feature>
<dbReference type="Proteomes" id="UP000310158">
    <property type="component" value="Unassembled WGS sequence"/>
</dbReference>
<comment type="caution">
    <text evidence="3">The sequence shown here is derived from an EMBL/GenBank/DDBJ whole genome shotgun (WGS) entry which is preliminary data.</text>
</comment>
<feature type="region of interest" description="Disordered" evidence="2">
    <location>
        <begin position="254"/>
        <end position="473"/>
    </location>
</feature>
<feature type="coiled-coil region" evidence="1">
    <location>
        <begin position="111"/>
        <end position="166"/>
    </location>
</feature>
<sequence length="861" mass="91924">MDSTDSSPPSPILSHATRKEAIDKQRRLHRSTSSSIQRHSKEHVGSSARELARLLLYEEREAKDLRKMLLTVTDQLKEESRRADDNERRAREIIYRYKAVEEARITAQADAVRANEELRLYKVQLEDAQREISKAQELLNSIEVSRHEAEASAARARTTARKIKEERLIDLAREEGRRLGLQEGLSRGRRVGFENGRMAGFEQGRSTSGARAIFLADEADPVASYAPDEGVRETQEERPLTPIDLVEEPMLNFPTPNPTAPPDPVPERISPARSRTSSHAPSVVAPEPSAAPPPGGYPTIVRSVTSPVRHPQNIIPPDGYIPRADADSMIRLPPPHEMQRAPPTPENPLSRISEEGSPLMVPNPAVRREHEPTPGPYGTRQDSASRRGTSPESQGSTTISQFELVSEPSRYRPMSGGLSVIQEVASGQPSPANGARSLSGDNLSRPPSTTRGSPSPAIIPVSAPTPQPANAIIANLEEQSRYLYRRPSSVSSTQSVSQKFGSAPRTPVGSDNRSLNNRTSSSIHITIEPPTRPSSQTPQATPALTHSDFLSAEDAARRPVPPPEPAPIAPMMSNVPSTVPAPSTTPSTPIPLPDGELPPGFMPIGPPIPTSTPSRTSTAYTGAGIPLPPSTVASTFYQLPSEPGSRASRGTPGLNGGSAGQPTLRSRQSRNGSSISDPAMARLPSTTATSSVVLPAPDLLSQPIGDSSSSTSDDEAIGSSIASSSADTLTTPPMHAKKRLSTSKGTSYDTAPLPAGLQYPSTPSVLSATPGNAARVPLPPSTSANTPRTTPSPYRSGMNVNAGMTPGVRHTSLRGSIAGSSGGREPKVHHRHSYQRFDGDAYLDPAYLASSDDLHETDTSA</sequence>
<gene>
    <name evidence="3" type="ORF">EW146_g7156</name>
</gene>
<feature type="compositionally biased region" description="Low complexity" evidence="2">
    <location>
        <begin position="488"/>
        <end position="498"/>
    </location>
</feature>
<feature type="compositionally biased region" description="Polar residues" evidence="2">
    <location>
        <begin position="380"/>
        <end position="403"/>
    </location>
</feature>
<feature type="compositionally biased region" description="Low complexity" evidence="2">
    <location>
        <begin position="569"/>
        <end position="587"/>
    </location>
</feature>
<name>A0A4S4LNG3_9AGAM</name>
<accession>A0A4S4LNG3</accession>
<feature type="compositionally biased region" description="Polar residues" evidence="2">
    <location>
        <begin position="759"/>
        <end position="770"/>
    </location>
</feature>
<feature type="compositionally biased region" description="Polar residues" evidence="2">
    <location>
        <begin position="660"/>
        <end position="676"/>
    </location>
</feature>
<feature type="region of interest" description="Disordered" evidence="2">
    <location>
        <begin position="485"/>
        <end position="833"/>
    </location>
</feature>
<feature type="region of interest" description="Disordered" evidence="2">
    <location>
        <begin position="1"/>
        <end position="46"/>
    </location>
</feature>
<evidence type="ECO:0000313" key="4">
    <source>
        <dbReference type="Proteomes" id="UP000310158"/>
    </source>
</evidence>
<evidence type="ECO:0000256" key="1">
    <source>
        <dbReference type="SAM" id="Coils"/>
    </source>
</evidence>
<feature type="compositionally biased region" description="Pro residues" evidence="2">
    <location>
        <begin position="559"/>
        <end position="568"/>
    </location>
</feature>
<feature type="compositionally biased region" description="Polar residues" evidence="2">
    <location>
        <begin position="509"/>
        <end position="524"/>
    </location>
</feature>
<evidence type="ECO:0000313" key="3">
    <source>
        <dbReference type="EMBL" id="THH13021.1"/>
    </source>
</evidence>
<proteinExistence type="predicted"/>
<dbReference type="AlphaFoldDB" id="A0A4S4LNG3"/>
<feature type="compositionally biased region" description="Low complexity" evidence="2">
    <location>
        <begin position="444"/>
        <end position="464"/>
    </location>
</feature>
<organism evidence="3 4">
    <name type="scientific">Bondarzewia mesenterica</name>
    <dbReference type="NCBI Taxonomy" id="1095465"/>
    <lineage>
        <taxon>Eukaryota</taxon>
        <taxon>Fungi</taxon>
        <taxon>Dikarya</taxon>
        <taxon>Basidiomycota</taxon>
        <taxon>Agaricomycotina</taxon>
        <taxon>Agaricomycetes</taxon>
        <taxon>Russulales</taxon>
        <taxon>Bondarzewiaceae</taxon>
        <taxon>Bondarzewia</taxon>
    </lineage>
</organism>